<name>A0A547TDI6_SALMU</name>
<keyword evidence="2" id="KW-0547">Nucleotide-binding</keyword>
<keyword evidence="2" id="KW-0067">ATP-binding</keyword>
<dbReference type="AlphaFoldDB" id="A0A547TDI6"/>
<evidence type="ECO:0000313" key="2">
    <source>
        <dbReference type="EMBL" id="TRD65184.1"/>
    </source>
</evidence>
<dbReference type="EMBL" id="VCUZ02000070">
    <property type="protein sequence ID" value="TRD65184.1"/>
    <property type="molecule type" value="Genomic_DNA"/>
</dbReference>
<gene>
    <name evidence="2" type="ORF">FG699_025525</name>
</gene>
<sequence length="35" mass="3949">AYIVSQGRLIAEGTPQDVLNKEQAKQVYLGDQFRL</sequence>
<feature type="non-terminal residue" evidence="2">
    <location>
        <position position="1"/>
    </location>
</feature>
<comment type="caution">
    <text evidence="2">The sequence shown here is derived from an EMBL/GenBank/DDBJ whole genome shotgun (WGS) entry which is preliminary data.</text>
</comment>
<dbReference type="Pfam" id="PF12399">
    <property type="entry name" value="BCA_ABC_TP_C"/>
    <property type="match status" value="1"/>
</dbReference>
<reference evidence="2 3" key="1">
    <citation type="journal article" date="2019" name="Appl. Environ. Microbiol.">
        <title>Clinically Unreported Salmonellosis Outbreak Detected via Comparative Genomic Analysis of Municipal Wastewater Salmonella Isolates.</title>
        <authorList>
            <person name="Diemert S."/>
            <person name="Yan T."/>
        </authorList>
    </citation>
    <scope>NUCLEOTIDE SEQUENCE [LARGE SCALE GENOMIC DNA]</scope>
    <source>
        <strain evidence="2 3">HIY0178</strain>
    </source>
</reference>
<organism evidence="2 3">
    <name type="scientific">Salmonella muenchen</name>
    <dbReference type="NCBI Taxonomy" id="596"/>
    <lineage>
        <taxon>Bacteria</taxon>
        <taxon>Pseudomonadati</taxon>
        <taxon>Pseudomonadota</taxon>
        <taxon>Gammaproteobacteria</taxon>
        <taxon>Enterobacterales</taxon>
        <taxon>Enterobacteriaceae</taxon>
        <taxon>Salmonella</taxon>
    </lineage>
</organism>
<dbReference type="InterPro" id="IPR032823">
    <property type="entry name" value="BCA_ABC_TP_C"/>
</dbReference>
<dbReference type="GO" id="GO:0005524">
    <property type="term" value="F:ATP binding"/>
    <property type="evidence" value="ECO:0007669"/>
    <property type="project" value="UniProtKB-KW"/>
</dbReference>
<protein>
    <submittedName>
        <fullName evidence="2">Lipopolysaccharide ABC transporter ATP-binding protein</fullName>
    </submittedName>
</protein>
<evidence type="ECO:0000259" key="1">
    <source>
        <dbReference type="Pfam" id="PF12399"/>
    </source>
</evidence>
<evidence type="ECO:0000313" key="3">
    <source>
        <dbReference type="Proteomes" id="UP000318962"/>
    </source>
</evidence>
<accession>A0A547TDI6</accession>
<proteinExistence type="predicted"/>
<feature type="domain" description="Branched-chain amino acid ATP-binding cassette transporter C-terminal" evidence="1">
    <location>
        <begin position="8"/>
        <end position="33"/>
    </location>
</feature>
<dbReference type="Proteomes" id="UP000318962">
    <property type="component" value="Unassembled WGS sequence"/>
</dbReference>